<evidence type="ECO:0000313" key="2">
    <source>
        <dbReference type="EMBL" id="EFP06033.1"/>
    </source>
</evidence>
<reference evidence="2" key="1">
    <citation type="submission" date="2007-07" db="EMBL/GenBank/DDBJ databases">
        <title>PCAP assembly of the Caenorhabditis remanei genome.</title>
        <authorList>
            <consortium name="The Caenorhabditis remanei Sequencing Consortium"/>
            <person name="Wilson R.K."/>
        </authorList>
    </citation>
    <scope>NUCLEOTIDE SEQUENCE [LARGE SCALE GENOMIC DNA]</scope>
    <source>
        <strain evidence="2">PB4641</strain>
    </source>
</reference>
<organism evidence="3">
    <name type="scientific">Caenorhabditis remanei</name>
    <name type="common">Caenorhabditis vulgaris</name>
    <dbReference type="NCBI Taxonomy" id="31234"/>
    <lineage>
        <taxon>Eukaryota</taxon>
        <taxon>Metazoa</taxon>
        <taxon>Ecdysozoa</taxon>
        <taxon>Nematoda</taxon>
        <taxon>Chromadorea</taxon>
        <taxon>Rhabditida</taxon>
        <taxon>Rhabditina</taxon>
        <taxon>Rhabditomorpha</taxon>
        <taxon>Rhabditoidea</taxon>
        <taxon>Rhabditidae</taxon>
        <taxon>Peloderinae</taxon>
        <taxon>Caenorhabditis</taxon>
    </lineage>
</organism>
<feature type="region of interest" description="Disordered" evidence="1">
    <location>
        <begin position="1"/>
        <end position="61"/>
    </location>
</feature>
<accession>E3MN84</accession>
<dbReference type="EMBL" id="DS268459">
    <property type="protein sequence ID" value="EFP06033.1"/>
    <property type="molecule type" value="Genomic_DNA"/>
</dbReference>
<dbReference type="OrthoDB" id="5850546at2759"/>
<dbReference type="AlphaFoldDB" id="E3MN84"/>
<dbReference type="InParanoid" id="E3MN84"/>
<evidence type="ECO:0000256" key="1">
    <source>
        <dbReference type="SAM" id="MobiDB-lite"/>
    </source>
</evidence>
<dbReference type="eggNOG" id="KOG1792">
    <property type="taxonomic scope" value="Eukaryota"/>
</dbReference>
<dbReference type="Proteomes" id="UP000008281">
    <property type="component" value="Unassembled WGS sequence"/>
</dbReference>
<dbReference type="HOGENOM" id="CLU_2111172_0_0_1"/>
<proteinExistence type="predicted"/>
<protein>
    <submittedName>
        <fullName evidence="2">Uncharacterized protein</fullName>
    </submittedName>
</protein>
<name>E3MN84_CAERE</name>
<evidence type="ECO:0000313" key="3">
    <source>
        <dbReference type="Proteomes" id="UP000008281"/>
    </source>
</evidence>
<dbReference type="STRING" id="31234.E3MN84"/>
<feature type="compositionally biased region" description="Basic and acidic residues" evidence="1">
    <location>
        <begin position="42"/>
        <end position="51"/>
    </location>
</feature>
<sequence>MDSPSDLSPNAPPAGYENTAQYLEKLQQEDRPSAEGSIDSSGFEKVDHESLEDYTAPVHDPMQKSVFGSLTADSDDLVSNGNIEIYKPQHGDDGFVFIERNEANEGTLKKVVHIY</sequence>
<keyword evidence="3" id="KW-1185">Reference proteome</keyword>
<gene>
    <name evidence="2" type="ORF">CRE_04902</name>
</gene>
<dbReference type="OMA" id="GYENTAQ"/>